<accession>A0A6J4L2X0</accession>
<evidence type="ECO:0000313" key="2">
    <source>
        <dbReference type="EMBL" id="CAA9319954.1"/>
    </source>
</evidence>
<gene>
    <name evidence="2" type="ORF">AVDCRST_MAG29-458</name>
</gene>
<feature type="region of interest" description="Disordered" evidence="1">
    <location>
        <begin position="1"/>
        <end position="43"/>
    </location>
</feature>
<name>A0A6J4L2X0_9ACTN</name>
<reference evidence="2" key="1">
    <citation type="submission" date="2020-02" db="EMBL/GenBank/DDBJ databases">
        <authorList>
            <person name="Meier V. D."/>
        </authorList>
    </citation>
    <scope>NUCLEOTIDE SEQUENCE</scope>
    <source>
        <strain evidence="2">AVDCRST_MAG29</strain>
    </source>
</reference>
<feature type="compositionally biased region" description="Basic and acidic residues" evidence="1">
    <location>
        <begin position="256"/>
        <end position="274"/>
    </location>
</feature>
<feature type="compositionally biased region" description="Basic and acidic residues" evidence="1">
    <location>
        <begin position="62"/>
        <end position="74"/>
    </location>
</feature>
<feature type="compositionally biased region" description="Basic residues" evidence="1">
    <location>
        <begin position="220"/>
        <end position="236"/>
    </location>
</feature>
<organism evidence="2">
    <name type="scientific">uncultured Nocardioidaceae bacterium</name>
    <dbReference type="NCBI Taxonomy" id="253824"/>
    <lineage>
        <taxon>Bacteria</taxon>
        <taxon>Bacillati</taxon>
        <taxon>Actinomycetota</taxon>
        <taxon>Actinomycetes</taxon>
        <taxon>Propionibacteriales</taxon>
        <taxon>Nocardioidaceae</taxon>
        <taxon>environmental samples</taxon>
    </lineage>
</organism>
<feature type="region of interest" description="Disordered" evidence="1">
    <location>
        <begin position="62"/>
        <end position="150"/>
    </location>
</feature>
<feature type="non-terminal residue" evidence="2">
    <location>
        <position position="274"/>
    </location>
</feature>
<dbReference type="AlphaFoldDB" id="A0A6J4L2X0"/>
<feature type="compositionally biased region" description="Basic and acidic residues" evidence="1">
    <location>
        <begin position="194"/>
        <end position="205"/>
    </location>
</feature>
<feature type="compositionally biased region" description="Basic and acidic residues" evidence="1">
    <location>
        <begin position="85"/>
        <end position="99"/>
    </location>
</feature>
<proteinExistence type="predicted"/>
<feature type="compositionally biased region" description="Basic residues" evidence="1">
    <location>
        <begin position="7"/>
        <end position="24"/>
    </location>
</feature>
<sequence>DDEYSAGRRRRHRDTPHRRHRRTQGRVLTRVGGADAHRHRDRLPGCRVPTRWRRRARTRALLRRDPSRADERLRGPGHPPVGAGDLRERPGAGVRDSRARFRHPVPGCEEPTVAPRLPVPAGDIRGPPTHVAGLQPDRRGHRPGDGSVRDRARHTLGAGHRVRPRHVPRPGAVAALPGPRRRQAALHGRHLHTLRADDPPRHGEPVRPVPAGAGAGSGRAGRRALRAARHGRHHRVPREPARGCARASVRARRRPARADRAEARHRGPGDGRAV</sequence>
<feature type="non-terminal residue" evidence="2">
    <location>
        <position position="1"/>
    </location>
</feature>
<feature type="compositionally biased region" description="Basic and acidic residues" evidence="1">
    <location>
        <begin position="136"/>
        <end position="150"/>
    </location>
</feature>
<evidence type="ECO:0000256" key="1">
    <source>
        <dbReference type="SAM" id="MobiDB-lite"/>
    </source>
</evidence>
<feature type="region of interest" description="Disordered" evidence="1">
    <location>
        <begin position="193"/>
        <end position="274"/>
    </location>
</feature>
<dbReference type="EMBL" id="CADCUG010000028">
    <property type="protein sequence ID" value="CAA9319954.1"/>
    <property type="molecule type" value="Genomic_DNA"/>
</dbReference>
<protein>
    <submittedName>
        <fullName evidence="2">Uncharacterized protein</fullName>
    </submittedName>
</protein>